<feature type="region of interest" description="Disordered" evidence="6">
    <location>
        <begin position="569"/>
        <end position="604"/>
    </location>
</feature>
<feature type="region of interest" description="Disordered" evidence="6">
    <location>
        <begin position="626"/>
        <end position="652"/>
    </location>
</feature>
<evidence type="ECO:0000313" key="10">
    <source>
        <dbReference type="EMBL" id="CAD8899409.1"/>
    </source>
</evidence>
<feature type="transmembrane region" description="Helical" evidence="7">
    <location>
        <begin position="308"/>
        <end position="333"/>
    </location>
</feature>
<dbReference type="PANTHER" id="PTHR10877">
    <property type="entry name" value="POLYCYSTIN FAMILY MEMBER"/>
    <property type="match status" value="1"/>
</dbReference>
<dbReference type="GO" id="GO:0016020">
    <property type="term" value="C:membrane"/>
    <property type="evidence" value="ECO:0007669"/>
    <property type="project" value="UniProtKB-SubCell"/>
</dbReference>
<feature type="domain" description="Polycystin cation channel PKD1/PKD2" evidence="8">
    <location>
        <begin position="236"/>
        <end position="394"/>
    </location>
</feature>
<dbReference type="GO" id="GO:0050982">
    <property type="term" value="P:detection of mechanical stimulus"/>
    <property type="evidence" value="ECO:0007669"/>
    <property type="project" value="TreeGrafter"/>
</dbReference>
<reference evidence="10" key="1">
    <citation type="submission" date="2021-01" db="EMBL/GenBank/DDBJ databases">
        <authorList>
            <person name="Corre E."/>
            <person name="Pelletier E."/>
            <person name="Niang G."/>
            <person name="Scheremetjew M."/>
            <person name="Finn R."/>
            <person name="Kale V."/>
            <person name="Holt S."/>
            <person name="Cochrane G."/>
            <person name="Meng A."/>
            <person name="Brown T."/>
            <person name="Cohen L."/>
        </authorList>
    </citation>
    <scope>NUCLEOTIDE SEQUENCE</scope>
    <source>
        <strain evidence="10">308</strain>
    </source>
</reference>
<accession>A0A7S1BXU5</accession>
<dbReference type="GO" id="GO:0005262">
    <property type="term" value="F:calcium channel activity"/>
    <property type="evidence" value="ECO:0007669"/>
    <property type="project" value="TreeGrafter"/>
</dbReference>
<evidence type="ECO:0000259" key="8">
    <source>
        <dbReference type="Pfam" id="PF08016"/>
    </source>
</evidence>
<comment type="similarity">
    <text evidence="2">Belongs to the polycystin family.</text>
</comment>
<evidence type="ECO:0000256" key="6">
    <source>
        <dbReference type="SAM" id="MobiDB-lite"/>
    </source>
</evidence>
<dbReference type="InterPro" id="IPR051223">
    <property type="entry name" value="Polycystin"/>
</dbReference>
<comment type="subcellular location">
    <subcellularLocation>
        <location evidence="1">Membrane</location>
        <topology evidence="1">Multi-pass membrane protein</topology>
    </subcellularLocation>
</comment>
<feature type="transmembrane region" description="Helical" evidence="7">
    <location>
        <begin position="369"/>
        <end position="397"/>
    </location>
</feature>
<keyword evidence="4 7" id="KW-1133">Transmembrane helix</keyword>
<organism evidence="10">
    <name type="scientific">Corethron hystrix</name>
    <dbReference type="NCBI Taxonomy" id="216773"/>
    <lineage>
        <taxon>Eukaryota</taxon>
        <taxon>Sar</taxon>
        <taxon>Stramenopiles</taxon>
        <taxon>Ochrophyta</taxon>
        <taxon>Bacillariophyta</taxon>
        <taxon>Coscinodiscophyceae</taxon>
        <taxon>Corethrophycidae</taxon>
        <taxon>Corethrales</taxon>
        <taxon>Corethraceae</taxon>
        <taxon>Corethron</taxon>
    </lineage>
</organism>
<dbReference type="EMBL" id="HBFR01036538">
    <property type="protein sequence ID" value="CAD8899409.1"/>
    <property type="molecule type" value="Transcribed_RNA"/>
</dbReference>
<feature type="compositionally biased region" description="Polar residues" evidence="6">
    <location>
        <begin position="594"/>
        <end position="603"/>
    </location>
</feature>
<keyword evidence="3 7" id="KW-0812">Transmembrane</keyword>
<feature type="domain" description="Polycystin" evidence="9">
    <location>
        <begin position="54"/>
        <end position="123"/>
    </location>
</feature>
<dbReference type="AlphaFoldDB" id="A0A7S1BXU5"/>
<feature type="transmembrane region" description="Helical" evidence="7">
    <location>
        <begin position="234"/>
        <end position="257"/>
    </location>
</feature>
<dbReference type="PANTHER" id="PTHR10877:SF194">
    <property type="entry name" value="LOCATION OF VULVA DEFECTIVE 1"/>
    <property type="match status" value="1"/>
</dbReference>
<evidence type="ECO:0000259" key="9">
    <source>
        <dbReference type="Pfam" id="PF20519"/>
    </source>
</evidence>
<evidence type="ECO:0000256" key="3">
    <source>
        <dbReference type="ARBA" id="ARBA00022692"/>
    </source>
</evidence>
<protein>
    <recommendedName>
        <fullName evidence="11">Polycystin cation channel PKD1/PKD2 domain-containing protein</fullName>
    </recommendedName>
</protein>
<evidence type="ECO:0000256" key="5">
    <source>
        <dbReference type="ARBA" id="ARBA00023136"/>
    </source>
</evidence>
<gene>
    <name evidence="10" type="ORF">CHYS00102_LOCUS26625</name>
</gene>
<feature type="transmembrane region" description="Helical" evidence="7">
    <location>
        <begin position="277"/>
        <end position="296"/>
    </location>
</feature>
<name>A0A7S1BXU5_9STRA</name>
<proteinExistence type="inferred from homology"/>
<evidence type="ECO:0000256" key="4">
    <source>
        <dbReference type="ARBA" id="ARBA00022989"/>
    </source>
</evidence>
<keyword evidence="5 7" id="KW-0472">Membrane</keyword>
<evidence type="ECO:0000256" key="1">
    <source>
        <dbReference type="ARBA" id="ARBA00004141"/>
    </source>
</evidence>
<sequence>MPYDDQYDLHRKSDMEDAENVTEISNSTLSPIEIMTSGFLDLLKYKYPAPEHNITLPRTGRSKVIEIIENMKNKSFIDLRTRAVVVDMTTYNLNLQYVMTLRLTFELPISGGVFASHSVHVFDITRCSLTNRKCQSRSEMFRLVLEVLCFTIIFFALFITVVGSYQTFYKVAQWHYGGKVRARAARHECDRKKNLEEGAADRFSLRTPDDDASLLAHVILYLRRTEASRWLWKIYLLLQISLYMTFLLCQQIATSLVPQNREGDGDDFVDFRSASQWFYRADLMNALFIFFSWLRLFEFLLLFSRHSFTTFFFLVAVFLVGSALSSQVIFGFYEEGYKNLLHSFATTLRLLMGKLPITSNLSSKLDNPFLGFFFSILHAGIIFWIFLHLAIAIVVAIGKWLKSQVQFHMEEILERRRIKIEEAEARAAHYDAEDVALAEAYRTDERVLQDRQVRRRADRRAGHRKFVDTLLDYLECDPSVGVAAAPPPPPPSDASIGDVGELDIHGKVDPGHTFFHPPSWKELRTFGGCRGRLPVAAAKEGERRLDLFESGSEEFVDAGMVMSPLADPRDKFMASESGGEGPSQAQKRAVATSVPLSTKSTPTMEAVSKEEFPHQTGINLVPPSPILYSPSPRHAPLQSPAEKSPAQVKSRKSIVREADSFLRNIARQDASFCFGEEDDDGCQANFFSIVDTSPDRFQDVAPTGRLSALYHSAKSDLSNESGDSIDP</sequence>
<evidence type="ECO:0000256" key="7">
    <source>
        <dbReference type="SAM" id="Phobius"/>
    </source>
</evidence>
<dbReference type="Pfam" id="PF08016">
    <property type="entry name" value="PKD_channel"/>
    <property type="match status" value="1"/>
</dbReference>
<feature type="transmembrane region" description="Helical" evidence="7">
    <location>
        <begin position="140"/>
        <end position="165"/>
    </location>
</feature>
<dbReference type="Pfam" id="PF20519">
    <property type="entry name" value="Polycystin_dom"/>
    <property type="match status" value="1"/>
</dbReference>
<dbReference type="InterPro" id="IPR046791">
    <property type="entry name" value="Polycystin_dom"/>
</dbReference>
<dbReference type="InterPro" id="IPR013122">
    <property type="entry name" value="PKD1_2_channel"/>
</dbReference>
<evidence type="ECO:0000256" key="2">
    <source>
        <dbReference type="ARBA" id="ARBA00007200"/>
    </source>
</evidence>
<evidence type="ECO:0008006" key="11">
    <source>
        <dbReference type="Google" id="ProtNLM"/>
    </source>
</evidence>